<accession>A0ABM8IW81</accession>
<proteinExistence type="predicted"/>
<dbReference type="Pfam" id="PF01850">
    <property type="entry name" value="PIN"/>
    <property type="match status" value="1"/>
</dbReference>
<reference evidence="2 3" key="1">
    <citation type="submission" date="2023-09" db="EMBL/GenBank/DDBJ databases">
        <title>Pyrofollis japonicus gen. nov. sp. nov., a novel member of the family Pyrodictiaceae isolated from the Iheya North hydrothermal field.</title>
        <authorList>
            <person name="Miyazaki U."/>
            <person name="Sanari M."/>
            <person name="Tame A."/>
            <person name="Kitajima M."/>
            <person name="Okamoto A."/>
            <person name="Sawayama S."/>
            <person name="Miyazaki J."/>
            <person name="Takai K."/>
            <person name="Nakagawa S."/>
        </authorList>
    </citation>
    <scope>NUCLEOTIDE SEQUENCE [LARGE SCALE GENOMIC DNA]</scope>
    <source>
        <strain evidence="2 3">AV2</strain>
    </source>
</reference>
<dbReference type="EMBL" id="AP028907">
    <property type="protein sequence ID" value="BES81802.1"/>
    <property type="molecule type" value="Genomic_DNA"/>
</dbReference>
<evidence type="ECO:0000313" key="2">
    <source>
        <dbReference type="EMBL" id="BES81802.1"/>
    </source>
</evidence>
<name>A0ABM8IW81_9CREN</name>
<dbReference type="Proteomes" id="UP001341135">
    <property type="component" value="Chromosome"/>
</dbReference>
<dbReference type="InterPro" id="IPR002716">
    <property type="entry name" value="PIN_dom"/>
</dbReference>
<organism evidence="2 3">
    <name type="scientific">Pyrodictium abyssi</name>
    <dbReference type="NCBI Taxonomy" id="54256"/>
    <lineage>
        <taxon>Archaea</taxon>
        <taxon>Thermoproteota</taxon>
        <taxon>Thermoprotei</taxon>
        <taxon>Desulfurococcales</taxon>
        <taxon>Pyrodictiaceae</taxon>
        <taxon>Pyrodictium</taxon>
    </lineage>
</organism>
<dbReference type="SUPFAM" id="SSF88723">
    <property type="entry name" value="PIN domain-like"/>
    <property type="match status" value="1"/>
</dbReference>
<evidence type="ECO:0000259" key="1">
    <source>
        <dbReference type="Pfam" id="PF01850"/>
    </source>
</evidence>
<dbReference type="InterPro" id="IPR029060">
    <property type="entry name" value="PIN-like_dom_sf"/>
</dbReference>
<sequence>MRIFVDSSVILAFLAGQDQRAYRIIEKVEDHAITGYINAIVVNEVIYGYLRLATGLSSKRIRQLLAKETRSSSR</sequence>
<dbReference type="Gene3D" id="3.40.50.1010">
    <property type="entry name" value="5'-nuclease"/>
    <property type="match status" value="1"/>
</dbReference>
<evidence type="ECO:0000313" key="3">
    <source>
        <dbReference type="Proteomes" id="UP001341135"/>
    </source>
</evidence>
<keyword evidence="3" id="KW-1185">Reference proteome</keyword>
<protein>
    <recommendedName>
        <fullName evidence="1">PIN domain-containing protein</fullName>
    </recommendedName>
</protein>
<gene>
    <name evidence="2" type="ORF">PABY_13690</name>
</gene>
<dbReference type="RefSeq" id="WP_338248529.1">
    <property type="nucleotide sequence ID" value="NZ_AP028907.1"/>
</dbReference>
<dbReference type="PANTHER" id="PTHR39677">
    <property type="entry name" value="RIBONUCLEASE VAPC6"/>
    <property type="match status" value="1"/>
</dbReference>
<feature type="domain" description="PIN" evidence="1">
    <location>
        <begin position="3"/>
        <end position="63"/>
    </location>
</feature>
<dbReference type="PANTHER" id="PTHR39677:SF4">
    <property type="entry name" value="RIBONUCLEASE VAPC6"/>
    <property type="match status" value="1"/>
</dbReference>
<dbReference type="GeneID" id="89289382"/>